<feature type="domain" description="p53 DNA-binding" evidence="13">
    <location>
        <begin position="78"/>
        <end position="273"/>
    </location>
</feature>
<dbReference type="GO" id="GO:0000981">
    <property type="term" value="F:DNA-binding transcription factor activity, RNA polymerase II-specific"/>
    <property type="evidence" value="ECO:0007669"/>
    <property type="project" value="TreeGrafter"/>
</dbReference>
<dbReference type="PANTHER" id="PTHR11447">
    <property type="entry name" value="CELLULAR TUMOR ANTIGEN P53"/>
    <property type="match status" value="1"/>
</dbReference>
<keyword evidence="8" id="KW-0010">Activator</keyword>
<dbReference type="GO" id="GO:0046872">
    <property type="term" value="F:metal ion binding"/>
    <property type="evidence" value="ECO:0007669"/>
    <property type="project" value="UniProtKB-KW"/>
</dbReference>
<dbReference type="AlphaFoldDB" id="A0A8S9XHE3"/>
<dbReference type="Gene3D" id="2.60.40.720">
    <property type="match status" value="1"/>
</dbReference>
<evidence type="ECO:0000256" key="1">
    <source>
        <dbReference type="ARBA" id="ARBA00004123"/>
    </source>
</evidence>
<evidence type="ECO:0000256" key="2">
    <source>
        <dbReference type="ARBA" id="ARBA00006167"/>
    </source>
</evidence>
<evidence type="ECO:0000256" key="3">
    <source>
        <dbReference type="ARBA" id="ARBA00022703"/>
    </source>
</evidence>
<feature type="compositionally biased region" description="Low complexity" evidence="12">
    <location>
        <begin position="54"/>
        <end position="69"/>
    </location>
</feature>
<feature type="binding site" evidence="11">
    <location>
        <position position="223"/>
    </location>
    <ligand>
        <name>Zn(2+)</name>
        <dbReference type="ChEBI" id="CHEBI:29105"/>
    </ligand>
</feature>
<keyword evidence="15" id="KW-1185">Reference proteome</keyword>
<dbReference type="GO" id="GO:0005634">
    <property type="term" value="C:nucleus"/>
    <property type="evidence" value="ECO:0007669"/>
    <property type="project" value="UniProtKB-SubCell"/>
</dbReference>
<evidence type="ECO:0000256" key="6">
    <source>
        <dbReference type="ARBA" id="ARBA00023015"/>
    </source>
</evidence>
<evidence type="ECO:0000313" key="14">
    <source>
        <dbReference type="EMBL" id="KAF6208480.1"/>
    </source>
</evidence>
<keyword evidence="4 11" id="KW-0479">Metal-binding</keyword>
<protein>
    <recommendedName>
        <fullName evidence="13">p53 DNA-binding domain-containing protein</fullName>
    </recommendedName>
</protein>
<comment type="similarity">
    <text evidence="2">Belongs to the p53 family.</text>
</comment>
<feature type="compositionally biased region" description="Acidic residues" evidence="12">
    <location>
        <begin position="24"/>
        <end position="39"/>
    </location>
</feature>
<keyword evidence="5 11" id="KW-0862">Zinc</keyword>
<keyword evidence="10" id="KW-0539">Nucleus</keyword>
<proteinExistence type="inferred from homology"/>
<dbReference type="SUPFAM" id="SSF49417">
    <property type="entry name" value="p53-like transcription factors"/>
    <property type="match status" value="1"/>
</dbReference>
<evidence type="ECO:0000256" key="12">
    <source>
        <dbReference type="SAM" id="MobiDB-lite"/>
    </source>
</evidence>
<keyword evidence="7" id="KW-0238">DNA-binding</keyword>
<evidence type="ECO:0000259" key="13">
    <source>
        <dbReference type="Pfam" id="PF00870"/>
    </source>
</evidence>
<evidence type="ECO:0000256" key="5">
    <source>
        <dbReference type="ARBA" id="ARBA00022833"/>
    </source>
</evidence>
<dbReference type="CDD" id="cd08367">
    <property type="entry name" value="P53"/>
    <property type="match status" value="1"/>
</dbReference>
<feature type="region of interest" description="Disordered" evidence="12">
    <location>
        <begin position="24"/>
        <end position="71"/>
    </location>
</feature>
<evidence type="ECO:0000256" key="7">
    <source>
        <dbReference type="ARBA" id="ARBA00023125"/>
    </source>
</evidence>
<dbReference type="GO" id="GO:0006915">
    <property type="term" value="P:apoptotic process"/>
    <property type="evidence" value="ECO:0007669"/>
    <property type="project" value="UniProtKB-KW"/>
</dbReference>
<dbReference type="Proteomes" id="UP000466442">
    <property type="component" value="Unassembled WGS sequence"/>
</dbReference>
<feature type="binding site" evidence="11">
    <location>
        <position position="158"/>
    </location>
    <ligand>
        <name>Zn(2+)</name>
        <dbReference type="ChEBI" id="CHEBI:29105"/>
    </ligand>
</feature>
<dbReference type="InterPro" id="IPR012346">
    <property type="entry name" value="p53/RUNT-type_TF_DNA-bd_sf"/>
</dbReference>
<keyword evidence="6" id="KW-0805">Transcription regulation</keyword>
<keyword evidence="3" id="KW-0053">Apoptosis</keyword>
<dbReference type="InterPro" id="IPR011615">
    <property type="entry name" value="p53_DNA-bd"/>
</dbReference>
<feature type="binding site" evidence="11">
    <location>
        <position position="227"/>
    </location>
    <ligand>
        <name>Zn(2+)</name>
        <dbReference type="ChEBI" id="CHEBI:29105"/>
    </ligand>
</feature>
<name>A0A8S9XHE3_APOLU</name>
<comment type="subcellular location">
    <subcellularLocation>
        <location evidence="1">Nucleus</location>
    </subcellularLocation>
</comment>
<organism evidence="14 15">
    <name type="scientific">Apolygus lucorum</name>
    <name type="common">Small green plant bug</name>
    <name type="synonym">Lygocoris lucorum</name>
    <dbReference type="NCBI Taxonomy" id="248454"/>
    <lineage>
        <taxon>Eukaryota</taxon>
        <taxon>Metazoa</taxon>
        <taxon>Ecdysozoa</taxon>
        <taxon>Arthropoda</taxon>
        <taxon>Hexapoda</taxon>
        <taxon>Insecta</taxon>
        <taxon>Pterygota</taxon>
        <taxon>Neoptera</taxon>
        <taxon>Paraneoptera</taxon>
        <taxon>Hemiptera</taxon>
        <taxon>Heteroptera</taxon>
        <taxon>Panheteroptera</taxon>
        <taxon>Cimicomorpha</taxon>
        <taxon>Miridae</taxon>
        <taxon>Mirini</taxon>
        <taxon>Apolygus</taxon>
    </lineage>
</organism>
<sequence>MENMDEPCDKRIKLEFVELEDICTVEEDEIPTPDDDVDVEGIGPDDPPNNWNQTGTSESPGSPNPNSSEHSATLLLDFAGPCNFGYHFRKDNASQMVNSWLYSELLNQVFLKMGNVVHIQFTVDEAKAPDPNDLYIRATPVFCSSDHMHLPVNRCTLHSLEDDPLNESHSDGTCHCSDYNLVGHIIRSTSANAIYCYDDETERHSVVVPLKHRLYDLLFSFTCKSSCSRGMERRPIRTVFSLENHAGLVLGRCSLNIKICSCPKRDKDRGEKEFKLSGRTNKKRILQPALIENERNGHDEIPTSEDLEPFAENLASVEKHVNGKKKDNRITKLTNELLQVQNLVKKLNHLFAMRIRNFRLCQLHCFFTTFLYVVKRLKECGWLGVIREENTAPFFLTMGLTDSRVWMPSKPGCLGKLTGDLTY</sequence>
<evidence type="ECO:0000313" key="15">
    <source>
        <dbReference type="Proteomes" id="UP000466442"/>
    </source>
</evidence>
<evidence type="ECO:0000256" key="4">
    <source>
        <dbReference type="ARBA" id="ARBA00022723"/>
    </source>
</evidence>
<dbReference type="PRINTS" id="PR00386">
    <property type="entry name" value="P53SUPPRESSR"/>
</dbReference>
<dbReference type="InterPro" id="IPR008967">
    <property type="entry name" value="p53-like_TF_DNA-bd_sf"/>
</dbReference>
<feature type="binding site" evidence="11">
    <location>
        <position position="155"/>
    </location>
    <ligand>
        <name>Zn(2+)</name>
        <dbReference type="ChEBI" id="CHEBI:29105"/>
    </ligand>
</feature>
<keyword evidence="9" id="KW-0804">Transcription</keyword>
<evidence type="ECO:0000256" key="11">
    <source>
        <dbReference type="PIRSR" id="PIRSR602117-1"/>
    </source>
</evidence>
<dbReference type="Pfam" id="PF00870">
    <property type="entry name" value="P53"/>
    <property type="match status" value="1"/>
</dbReference>
<dbReference type="GO" id="GO:0000978">
    <property type="term" value="F:RNA polymerase II cis-regulatory region sequence-specific DNA binding"/>
    <property type="evidence" value="ECO:0007669"/>
    <property type="project" value="TreeGrafter"/>
</dbReference>
<comment type="caution">
    <text evidence="14">The sequence shown here is derived from an EMBL/GenBank/DDBJ whole genome shotgun (WGS) entry which is preliminary data.</text>
</comment>
<accession>A0A8S9XHE3</accession>
<comment type="cofactor">
    <cofactor evidence="11">
        <name>Zn(2+)</name>
        <dbReference type="ChEBI" id="CHEBI:29105"/>
    </cofactor>
    <text evidence="11">Binds 1 zinc ion per subunit.</text>
</comment>
<evidence type="ECO:0000256" key="8">
    <source>
        <dbReference type="ARBA" id="ARBA00023159"/>
    </source>
</evidence>
<evidence type="ECO:0000256" key="9">
    <source>
        <dbReference type="ARBA" id="ARBA00023163"/>
    </source>
</evidence>
<reference evidence="14" key="1">
    <citation type="journal article" date="2021" name="Mol. Ecol. Resour.">
        <title>Apolygus lucorum genome provides insights into omnivorousness and mesophyll feeding.</title>
        <authorList>
            <person name="Liu Y."/>
            <person name="Liu H."/>
            <person name="Wang H."/>
            <person name="Huang T."/>
            <person name="Liu B."/>
            <person name="Yang B."/>
            <person name="Yin L."/>
            <person name="Li B."/>
            <person name="Zhang Y."/>
            <person name="Zhang S."/>
            <person name="Jiang F."/>
            <person name="Zhang X."/>
            <person name="Ren Y."/>
            <person name="Wang B."/>
            <person name="Wang S."/>
            <person name="Lu Y."/>
            <person name="Wu K."/>
            <person name="Fan W."/>
            <person name="Wang G."/>
        </authorList>
    </citation>
    <scope>NUCLEOTIDE SEQUENCE</scope>
    <source>
        <strain evidence="14">12Hb</strain>
    </source>
</reference>
<dbReference type="OrthoDB" id="5915660at2759"/>
<evidence type="ECO:0000256" key="10">
    <source>
        <dbReference type="ARBA" id="ARBA00023242"/>
    </source>
</evidence>
<gene>
    <name evidence="14" type="ORF">GE061_016936</name>
</gene>
<dbReference type="PANTHER" id="PTHR11447:SF16">
    <property type="entry name" value="P53 PROTEIN LONG FORM VARIANT 1"/>
    <property type="match status" value="1"/>
</dbReference>
<dbReference type="EMBL" id="WIXP02000007">
    <property type="protein sequence ID" value="KAF6208480.1"/>
    <property type="molecule type" value="Genomic_DNA"/>
</dbReference>
<dbReference type="InterPro" id="IPR002117">
    <property type="entry name" value="p53_tumour_suppressor"/>
</dbReference>